<keyword evidence="4 7" id="KW-0812">Transmembrane</keyword>
<feature type="transmembrane region" description="Helical" evidence="7">
    <location>
        <begin position="12"/>
        <end position="36"/>
    </location>
</feature>
<evidence type="ECO:0000256" key="4">
    <source>
        <dbReference type="ARBA" id="ARBA00022692"/>
    </source>
</evidence>
<comment type="subcellular location">
    <subcellularLocation>
        <location evidence="1">Cell membrane</location>
        <topology evidence="1">Multi-pass membrane protein</topology>
    </subcellularLocation>
</comment>
<feature type="domain" description="Major facilitator superfamily (MFS) profile" evidence="8">
    <location>
        <begin position="215"/>
        <end position="395"/>
    </location>
</feature>
<dbReference type="Gene3D" id="1.20.1250.20">
    <property type="entry name" value="MFS general substrate transporter like domains"/>
    <property type="match status" value="1"/>
</dbReference>
<dbReference type="PANTHER" id="PTHR23513:SF6">
    <property type="entry name" value="MAJOR FACILITATOR SUPERFAMILY ASSOCIATED DOMAIN-CONTAINING PROTEIN"/>
    <property type="match status" value="1"/>
</dbReference>
<evidence type="ECO:0000256" key="7">
    <source>
        <dbReference type="SAM" id="Phobius"/>
    </source>
</evidence>
<dbReference type="AlphaFoldDB" id="A0A7W0CTT1"/>
<feature type="transmembrane region" description="Helical" evidence="7">
    <location>
        <begin position="42"/>
        <end position="62"/>
    </location>
</feature>
<dbReference type="Pfam" id="PF05977">
    <property type="entry name" value="MFS_3"/>
    <property type="match status" value="1"/>
</dbReference>
<sequence>MRAKIGAEFHKLWGASAVSNLGDGLNLVAGPLLVATLTTDPVLVAGAGLVQQLPWLLLALVGGAVADRVDRQRLFILVNLCRAAVLAALALSVATGTVTVVLLYAVLFLMGVGEVFADSASAGRLVAVVDHDLLPVANARLGATFTVINMWVAKPLGAWLFTLGAALPFGVNAATMLLAALLVFWMRPYSVAPGDPKPLLREIREGIAWLWRHRALRTLNVTMAIMQVPFAAAFATQVLYATEHLGLSAFQYGLLLTAYALGALLGTACSPWLQGRFRTSTLLRAGLLAETVTHLVLAVTTSGWLAAAILTLFAVHAMVWGNVVATTWQRSVPDRLQGRVGGAYRLADMAGVALGTALGGYLARWFGLAGPYWIAFATMALIAIFAWRPVNLCDS</sequence>
<reference evidence="9 10" key="1">
    <citation type="submission" date="2020-07" db="EMBL/GenBank/DDBJ databases">
        <title>Genomic Encyclopedia of Type Strains, Phase IV (KMG-IV): sequencing the most valuable type-strain genomes for metagenomic binning, comparative biology and taxonomic classification.</title>
        <authorList>
            <person name="Goeker M."/>
        </authorList>
    </citation>
    <scope>NUCLEOTIDE SEQUENCE [LARGE SCALE GENOMIC DNA]</scope>
    <source>
        <strain evidence="9 10">DSM 45533</strain>
    </source>
</reference>
<dbReference type="InterPro" id="IPR020846">
    <property type="entry name" value="MFS_dom"/>
</dbReference>
<dbReference type="PROSITE" id="PS50850">
    <property type="entry name" value="MFS"/>
    <property type="match status" value="1"/>
</dbReference>
<evidence type="ECO:0000256" key="3">
    <source>
        <dbReference type="ARBA" id="ARBA00022475"/>
    </source>
</evidence>
<dbReference type="PANTHER" id="PTHR23513">
    <property type="entry name" value="INTEGRAL MEMBRANE EFFLUX PROTEIN-RELATED"/>
    <property type="match status" value="1"/>
</dbReference>
<evidence type="ECO:0000313" key="9">
    <source>
        <dbReference type="EMBL" id="MBA2897063.1"/>
    </source>
</evidence>
<feature type="transmembrane region" description="Helical" evidence="7">
    <location>
        <begin position="305"/>
        <end position="325"/>
    </location>
</feature>
<evidence type="ECO:0000256" key="6">
    <source>
        <dbReference type="ARBA" id="ARBA00023136"/>
    </source>
</evidence>
<accession>A0A7W0CTT1</accession>
<evidence type="ECO:0000313" key="10">
    <source>
        <dbReference type="Proteomes" id="UP000530928"/>
    </source>
</evidence>
<gene>
    <name evidence="9" type="ORF">HNR30_008459</name>
</gene>
<evidence type="ECO:0000256" key="5">
    <source>
        <dbReference type="ARBA" id="ARBA00022989"/>
    </source>
</evidence>
<protein>
    <submittedName>
        <fullName evidence="9">MFS family permease</fullName>
    </submittedName>
</protein>
<dbReference type="RefSeq" id="WP_181615782.1">
    <property type="nucleotide sequence ID" value="NZ_BAABAM010000010.1"/>
</dbReference>
<dbReference type="InterPro" id="IPR036259">
    <property type="entry name" value="MFS_trans_sf"/>
</dbReference>
<keyword evidence="2" id="KW-0813">Transport</keyword>
<dbReference type="InterPro" id="IPR010290">
    <property type="entry name" value="TM_effector"/>
</dbReference>
<evidence type="ECO:0000259" key="8">
    <source>
        <dbReference type="PROSITE" id="PS50850"/>
    </source>
</evidence>
<dbReference type="EMBL" id="JACDUR010000010">
    <property type="protein sequence ID" value="MBA2897063.1"/>
    <property type="molecule type" value="Genomic_DNA"/>
</dbReference>
<evidence type="ECO:0000256" key="2">
    <source>
        <dbReference type="ARBA" id="ARBA00022448"/>
    </source>
</evidence>
<organism evidence="9 10">
    <name type="scientific">Nonomuraea soli</name>
    <dbReference type="NCBI Taxonomy" id="1032476"/>
    <lineage>
        <taxon>Bacteria</taxon>
        <taxon>Bacillati</taxon>
        <taxon>Actinomycetota</taxon>
        <taxon>Actinomycetes</taxon>
        <taxon>Streptosporangiales</taxon>
        <taxon>Streptosporangiaceae</taxon>
        <taxon>Nonomuraea</taxon>
    </lineage>
</organism>
<evidence type="ECO:0000256" key="1">
    <source>
        <dbReference type="ARBA" id="ARBA00004651"/>
    </source>
</evidence>
<dbReference type="GO" id="GO:0005886">
    <property type="term" value="C:plasma membrane"/>
    <property type="evidence" value="ECO:0007669"/>
    <property type="project" value="UniProtKB-SubCell"/>
</dbReference>
<feature type="transmembrane region" description="Helical" evidence="7">
    <location>
        <begin position="372"/>
        <end position="390"/>
    </location>
</feature>
<feature type="transmembrane region" description="Helical" evidence="7">
    <location>
        <begin position="219"/>
        <end position="240"/>
    </location>
</feature>
<proteinExistence type="predicted"/>
<keyword evidence="10" id="KW-1185">Reference proteome</keyword>
<keyword evidence="6 7" id="KW-0472">Membrane</keyword>
<feature type="transmembrane region" description="Helical" evidence="7">
    <location>
        <begin position="252"/>
        <end position="273"/>
    </location>
</feature>
<keyword evidence="3" id="KW-1003">Cell membrane</keyword>
<dbReference type="SUPFAM" id="SSF103473">
    <property type="entry name" value="MFS general substrate transporter"/>
    <property type="match status" value="1"/>
</dbReference>
<dbReference type="CDD" id="cd06173">
    <property type="entry name" value="MFS_MefA_like"/>
    <property type="match status" value="1"/>
</dbReference>
<keyword evidence="5 7" id="KW-1133">Transmembrane helix</keyword>
<name>A0A7W0CTT1_9ACTN</name>
<dbReference type="GO" id="GO:0022857">
    <property type="term" value="F:transmembrane transporter activity"/>
    <property type="evidence" value="ECO:0007669"/>
    <property type="project" value="InterPro"/>
</dbReference>
<comment type="caution">
    <text evidence="9">The sequence shown here is derived from an EMBL/GenBank/DDBJ whole genome shotgun (WGS) entry which is preliminary data.</text>
</comment>
<dbReference type="Proteomes" id="UP000530928">
    <property type="component" value="Unassembled WGS sequence"/>
</dbReference>
<feature type="transmembrane region" description="Helical" evidence="7">
    <location>
        <begin position="158"/>
        <end position="185"/>
    </location>
</feature>